<protein>
    <submittedName>
        <fullName evidence="3">Maltose phosphorylase</fullName>
        <ecNumber evidence="3">2.4.1.230</ecNumber>
    </submittedName>
</protein>
<dbReference type="Gene3D" id="2.60.420.10">
    <property type="entry name" value="Maltose phosphorylase, domain 3"/>
    <property type="match status" value="1"/>
</dbReference>
<evidence type="ECO:0000259" key="1">
    <source>
        <dbReference type="Pfam" id="PF03632"/>
    </source>
</evidence>
<evidence type="ECO:0000313" key="4">
    <source>
        <dbReference type="EMBL" id="SBQ22419.1"/>
    </source>
</evidence>
<dbReference type="Pfam" id="PF03632">
    <property type="entry name" value="Glyco_hydro_65m"/>
    <property type="match status" value="1"/>
</dbReference>
<dbReference type="Gene3D" id="1.50.10.10">
    <property type="match status" value="1"/>
</dbReference>
<evidence type="ECO:0000259" key="2">
    <source>
        <dbReference type="Pfam" id="PF03633"/>
    </source>
</evidence>
<name>A0AB74EE27_NEIGO</name>
<dbReference type="EC" id="2.4.1.230" evidence="3"/>
<dbReference type="GO" id="GO:0004553">
    <property type="term" value="F:hydrolase activity, hydrolyzing O-glycosyl compounds"/>
    <property type="evidence" value="ECO:0007669"/>
    <property type="project" value="TreeGrafter"/>
</dbReference>
<accession>A0AB74EE27</accession>
<organism evidence="3">
    <name type="scientific">Neisseria gonorrhoeae</name>
    <dbReference type="NCBI Taxonomy" id="485"/>
    <lineage>
        <taxon>Bacteria</taxon>
        <taxon>Pseudomonadati</taxon>
        <taxon>Pseudomonadota</taxon>
        <taxon>Betaproteobacteria</taxon>
        <taxon>Neisseriales</taxon>
        <taxon>Neisseriaceae</taxon>
        <taxon>Neisseria</taxon>
    </lineage>
</organism>
<feature type="domain" description="Glycoside hydrolase family 65 C-terminal" evidence="2">
    <location>
        <begin position="181"/>
        <end position="220"/>
    </location>
</feature>
<dbReference type="PANTHER" id="PTHR11051">
    <property type="entry name" value="GLYCOSYL HYDROLASE-RELATED"/>
    <property type="match status" value="1"/>
</dbReference>
<dbReference type="EMBL" id="LT591897">
    <property type="protein sequence ID" value="SBQ22419.1"/>
    <property type="molecule type" value="Genomic_DNA"/>
</dbReference>
<keyword evidence="3" id="KW-0328">Glycosyltransferase</keyword>
<dbReference type="SUPFAM" id="SSF48208">
    <property type="entry name" value="Six-hairpin glycosidases"/>
    <property type="match status" value="1"/>
</dbReference>
<dbReference type="Proteomes" id="UP000239837">
    <property type="component" value="Chromosome"/>
</dbReference>
<proteinExistence type="predicted"/>
<dbReference type="EMBL" id="FLKW01000005">
    <property type="protein sequence ID" value="SBM98183.1"/>
    <property type="molecule type" value="Genomic_DNA"/>
</dbReference>
<dbReference type="GO" id="GO:0033831">
    <property type="term" value="F:kojibiose phosphorylase activity"/>
    <property type="evidence" value="ECO:0007669"/>
    <property type="project" value="UniProtKB-EC"/>
</dbReference>
<dbReference type="PANTHER" id="PTHR11051:SF14">
    <property type="entry name" value="MALTOSE PHOSPHORYLASE"/>
    <property type="match status" value="1"/>
</dbReference>
<dbReference type="AlphaFoldDB" id="A0AB74EE27"/>
<dbReference type="InterPro" id="IPR005195">
    <property type="entry name" value="Glyco_hydro_65_M"/>
</dbReference>
<reference evidence="3" key="1">
    <citation type="submission" date="2016-05" db="EMBL/GenBank/DDBJ databases">
        <authorList>
            <consortium name="Pathogen Informatics"/>
        </authorList>
    </citation>
    <scope>NUCLEOTIDE SEQUENCE</scope>
    <source>
        <strain evidence="3">WHO F</strain>
    </source>
</reference>
<sequence length="257" mass="29121">MGYTREALAKYPRPGSNVSAAELEKWADISANMYRPHDEELGVFVQHDGFLDKDIRPVSALSPDDLPLNQKWSWDKILRSPFIKQADVLQGIYFFGDRFDMDEKRRNFDFYEPMTVHESSLSPCIHSILAAELGKEEKAVEMYRRTARLDLDDYNNDTEDGLHITSMTGSWLAIVQGFAQMKTWGGKLSFAPFLPSAWTGYAFHINYRGRLIKVAVGKKTSSSPCSKAIRSNCRCTAKISRSTAATPLHWKNKEGAK</sequence>
<keyword evidence="3" id="KW-0808">Transferase</keyword>
<dbReference type="GO" id="GO:0005975">
    <property type="term" value="P:carbohydrate metabolic process"/>
    <property type="evidence" value="ECO:0007669"/>
    <property type="project" value="InterPro"/>
</dbReference>
<dbReference type="InterPro" id="IPR008928">
    <property type="entry name" value="6-hairpin_glycosidase_sf"/>
</dbReference>
<feature type="domain" description="Glycoside hydrolase family 65 central catalytic" evidence="1">
    <location>
        <begin position="3"/>
        <end position="171"/>
    </location>
</feature>
<gene>
    <name evidence="3" type="primary">kojP_1</name>
    <name evidence="3" type="ORF">WHOF_00704</name>
    <name evidence="4" type="ORF">WHOF_01829C</name>
</gene>
<dbReference type="Pfam" id="PF03633">
    <property type="entry name" value="Glyco_hydro_65C"/>
    <property type="match status" value="1"/>
</dbReference>
<evidence type="ECO:0000313" key="3">
    <source>
        <dbReference type="EMBL" id="SBM98183.1"/>
    </source>
</evidence>
<dbReference type="InterPro" id="IPR012341">
    <property type="entry name" value="6hp_glycosidase-like_sf"/>
</dbReference>
<dbReference type="InterPro" id="IPR005194">
    <property type="entry name" value="Glyco_hydro_65_C"/>
</dbReference>